<dbReference type="SUPFAM" id="SSF52540">
    <property type="entry name" value="P-loop containing nucleoside triphosphate hydrolases"/>
    <property type="match status" value="1"/>
</dbReference>
<dbReference type="RefSeq" id="WP_094376258.1">
    <property type="nucleotide sequence ID" value="NZ_NOKA02000033.1"/>
</dbReference>
<dbReference type="EMBL" id="NOKA02000033">
    <property type="protein sequence ID" value="RDY30594.1"/>
    <property type="molecule type" value="Genomic_DNA"/>
</dbReference>
<dbReference type="AlphaFoldDB" id="A0A371JCV3"/>
<dbReference type="Proteomes" id="UP000216411">
    <property type="component" value="Unassembled WGS sequence"/>
</dbReference>
<dbReference type="InterPro" id="IPR027417">
    <property type="entry name" value="P-loop_NTPase"/>
</dbReference>
<evidence type="ECO:0000313" key="1">
    <source>
        <dbReference type="EMBL" id="RDY30594.1"/>
    </source>
</evidence>
<gene>
    <name evidence="1" type="ORF">CG710_014040</name>
</gene>
<accession>A0A371JCV3</accession>
<reference evidence="1 2" key="1">
    <citation type="journal article" date="2017" name="Genome Announc.">
        <title>Draft Genome Sequence of a Sporulating and Motile Strain of Lachnotalea glycerini Isolated from Water in Quebec City, Canada.</title>
        <authorList>
            <person name="Maheux A.F."/>
            <person name="Boudreau D.K."/>
            <person name="Berube E."/>
            <person name="Boissinot M."/>
            <person name="Raymond F."/>
            <person name="Brodeur S."/>
            <person name="Corbeil J."/>
            <person name="Isabel S."/>
            <person name="Omar R.F."/>
            <person name="Bergeron M.G."/>
        </authorList>
    </citation>
    <scope>NUCLEOTIDE SEQUENCE [LARGE SCALE GENOMIC DNA]</scope>
    <source>
        <strain evidence="1 2">CCRI-19302</strain>
    </source>
</reference>
<evidence type="ECO:0000313" key="2">
    <source>
        <dbReference type="Proteomes" id="UP000216411"/>
    </source>
</evidence>
<sequence>MLLSGQNIKKEYGLQKIIDIKKLEINDRDRIGIVGRNGVGKAGLIIWIKRKDRLNYPTFQ</sequence>
<comment type="caution">
    <text evidence="1">The sequence shown here is derived from an EMBL/GenBank/DDBJ whole genome shotgun (WGS) entry which is preliminary data.</text>
</comment>
<dbReference type="OrthoDB" id="9760950at2"/>
<evidence type="ECO:0008006" key="3">
    <source>
        <dbReference type="Google" id="ProtNLM"/>
    </source>
</evidence>
<name>A0A371JCV3_9FIRM</name>
<keyword evidence="2" id="KW-1185">Reference proteome</keyword>
<organism evidence="1 2">
    <name type="scientific">Lachnotalea glycerini</name>
    <dbReference type="NCBI Taxonomy" id="1763509"/>
    <lineage>
        <taxon>Bacteria</taxon>
        <taxon>Bacillati</taxon>
        <taxon>Bacillota</taxon>
        <taxon>Clostridia</taxon>
        <taxon>Lachnospirales</taxon>
        <taxon>Lachnospiraceae</taxon>
        <taxon>Lachnotalea</taxon>
    </lineage>
</organism>
<protein>
    <recommendedName>
        <fullName evidence="3">ATP-binding cassette domain-containing protein</fullName>
    </recommendedName>
</protein>
<dbReference type="Gene3D" id="3.40.50.300">
    <property type="entry name" value="P-loop containing nucleotide triphosphate hydrolases"/>
    <property type="match status" value="1"/>
</dbReference>
<proteinExistence type="predicted"/>